<dbReference type="Gene3D" id="3.30.750.24">
    <property type="entry name" value="STAS domain"/>
    <property type="match status" value="1"/>
</dbReference>
<dbReference type="PROSITE" id="PS50112">
    <property type="entry name" value="PAS"/>
    <property type="match status" value="1"/>
</dbReference>
<protein>
    <submittedName>
        <fullName evidence="5">PAS domain-containing protein</fullName>
    </submittedName>
</protein>
<dbReference type="InterPro" id="IPR036513">
    <property type="entry name" value="STAS_dom_sf"/>
</dbReference>
<dbReference type="SUPFAM" id="SSF55785">
    <property type="entry name" value="PYP-like sensor domain (PAS domain)"/>
    <property type="match status" value="1"/>
</dbReference>
<dbReference type="CDD" id="cd00130">
    <property type="entry name" value="PAS"/>
    <property type="match status" value="1"/>
</dbReference>
<gene>
    <name evidence="5" type="ORF">GH811_02160</name>
</gene>
<name>A0ABR6YT97_9FIRM</name>
<dbReference type="PANTHER" id="PTHR33745:SF3">
    <property type="entry name" value="RSBT CO-ANTAGONIST PROTEIN RSBRC"/>
    <property type="match status" value="1"/>
</dbReference>
<feature type="domain" description="STAS" evidence="4">
    <location>
        <begin position="143"/>
        <end position="254"/>
    </location>
</feature>
<dbReference type="CDD" id="cd07041">
    <property type="entry name" value="STAS_RsbR_RsbS_like"/>
    <property type="match status" value="1"/>
</dbReference>
<dbReference type="PROSITE" id="PS50801">
    <property type="entry name" value="STAS"/>
    <property type="match status" value="1"/>
</dbReference>
<dbReference type="SUPFAM" id="SSF52091">
    <property type="entry name" value="SpoIIaa-like"/>
    <property type="match status" value="1"/>
</dbReference>
<evidence type="ECO:0000313" key="5">
    <source>
        <dbReference type="EMBL" id="MBC3898421.1"/>
    </source>
</evidence>
<dbReference type="Pfam" id="PF08448">
    <property type="entry name" value="PAS_4"/>
    <property type="match status" value="1"/>
</dbReference>
<dbReference type="InterPro" id="IPR000014">
    <property type="entry name" value="PAS"/>
</dbReference>
<feature type="domain" description="PAS" evidence="2">
    <location>
        <begin position="10"/>
        <end position="54"/>
    </location>
</feature>
<organism evidence="5 6">
    <name type="scientific">Acetobacterium malicum</name>
    <dbReference type="NCBI Taxonomy" id="52692"/>
    <lineage>
        <taxon>Bacteria</taxon>
        <taxon>Bacillati</taxon>
        <taxon>Bacillota</taxon>
        <taxon>Clostridia</taxon>
        <taxon>Eubacteriales</taxon>
        <taxon>Eubacteriaceae</taxon>
        <taxon>Acetobacterium</taxon>
    </lineage>
</organism>
<dbReference type="NCBIfam" id="TIGR00229">
    <property type="entry name" value="sensory_box"/>
    <property type="match status" value="1"/>
</dbReference>
<dbReference type="InterPro" id="IPR000700">
    <property type="entry name" value="PAS-assoc_C"/>
</dbReference>
<dbReference type="Gene3D" id="3.30.450.20">
    <property type="entry name" value="PAS domain"/>
    <property type="match status" value="1"/>
</dbReference>
<evidence type="ECO:0000259" key="2">
    <source>
        <dbReference type="PROSITE" id="PS50112"/>
    </source>
</evidence>
<dbReference type="InterPro" id="IPR051932">
    <property type="entry name" value="Bact_StressResp_Reg"/>
</dbReference>
<proteinExistence type="predicted"/>
<evidence type="ECO:0000259" key="4">
    <source>
        <dbReference type="PROSITE" id="PS50801"/>
    </source>
</evidence>
<dbReference type="PANTHER" id="PTHR33745">
    <property type="entry name" value="RSBT ANTAGONIST PROTEIN RSBS-RELATED"/>
    <property type="match status" value="1"/>
</dbReference>
<dbReference type="Pfam" id="PF01740">
    <property type="entry name" value="STAS"/>
    <property type="match status" value="1"/>
</dbReference>
<dbReference type="InterPro" id="IPR013656">
    <property type="entry name" value="PAS_4"/>
</dbReference>
<evidence type="ECO:0000256" key="1">
    <source>
        <dbReference type="ARBA" id="ARBA00022553"/>
    </source>
</evidence>
<keyword evidence="1" id="KW-0597">Phosphoprotein</keyword>
<dbReference type="Proteomes" id="UP000622405">
    <property type="component" value="Unassembled WGS sequence"/>
</dbReference>
<evidence type="ECO:0000313" key="6">
    <source>
        <dbReference type="Proteomes" id="UP000622405"/>
    </source>
</evidence>
<evidence type="ECO:0000259" key="3">
    <source>
        <dbReference type="PROSITE" id="PS50113"/>
    </source>
</evidence>
<dbReference type="InterPro" id="IPR035965">
    <property type="entry name" value="PAS-like_dom_sf"/>
</dbReference>
<reference evidence="5 6" key="1">
    <citation type="journal article" date="2020" name="mSystems">
        <title>Defining Genomic and Predicted Metabolic Features of the Acetobacterium Genus.</title>
        <authorList>
            <person name="Ross D.E."/>
            <person name="Marshall C.W."/>
            <person name="Gulliver D."/>
            <person name="May H.D."/>
            <person name="Norman R.S."/>
        </authorList>
    </citation>
    <scope>NUCLEOTIDE SEQUENCE [LARGE SCALE GENOMIC DNA]</scope>
    <source>
        <strain evidence="5 6">DSM 4132</strain>
    </source>
</reference>
<feature type="domain" description="PAC" evidence="3">
    <location>
        <begin position="81"/>
        <end position="134"/>
    </location>
</feature>
<accession>A0ABR6YT97</accession>
<dbReference type="PROSITE" id="PS50113">
    <property type="entry name" value="PAC"/>
    <property type="match status" value="1"/>
</dbReference>
<comment type="caution">
    <text evidence="5">The sequence shown here is derived from an EMBL/GenBank/DDBJ whole genome shotgun (WGS) entry which is preliminary data.</text>
</comment>
<sequence length="267" mass="29226">MMNKKFQEADDKLKAQILDQIPAPVMAVNKELIVIYMNEAGKKLIKRSAEDIIGIACKDIICTDQCGTDDCAMLKAMKSGKTYASRTEATLGGQTIPLEFSAVPLVDDSGEIIGGLEFVLDITERVLYENRLKEQNHTIREMSTPTIKLWEGVMVLPVVGVVDSMRAQHMMESMLTKIAETYAKVIILDIHGVAAVDTAVANHLIKITKATKLMGCDCILSGISPAVAQTIIQLGIDMEAINTRATLSDALTEAFLMLNLEVNKKKQ</sequence>
<dbReference type="InterPro" id="IPR002645">
    <property type="entry name" value="STAS_dom"/>
</dbReference>
<keyword evidence="6" id="KW-1185">Reference proteome</keyword>
<dbReference type="EMBL" id="WJBE01000001">
    <property type="protein sequence ID" value="MBC3898421.1"/>
    <property type="molecule type" value="Genomic_DNA"/>
</dbReference>